<dbReference type="AlphaFoldDB" id="A0A9N9BC89"/>
<organism evidence="2 3">
    <name type="scientific">Diversispora eburnea</name>
    <dbReference type="NCBI Taxonomy" id="1213867"/>
    <lineage>
        <taxon>Eukaryota</taxon>
        <taxon>Fungi</taxon>
        <taxon>Fungi incertae sedis</taxon>
        <taxon>Mucoromycota</taxon>
        <taxon>Glomeromycotina</taxon>
        <taxon>Glomeromycetes</taxon>
        <taxon>Diversisporales</taxon>
        <taxon>Diversisporaceae</taxon>
        <taxon>Diversispora</taxon>
    </lineage>
</organism>
<proteinExistence type="predicted"/>
<dbReference type="Proteomes" id="UP000789706">
    <property type="component" value="Unassembled WGS sequence"/>
</dbReference>
<feature type="compositionally biased region" description="Low complexity" evidence="1">
    <location>
        <begin position="224"/>
        <end position="235"/>
    </location>
</feature>
<comment type="caution">
    <text evidence="2">The sequence shown here is derived from an EMBL/GenBank/DDBJ whole genome shotgun (WGS) entry which is preliminary data.</text>
</comment>
<dbReference type="EMBL" id="CAJVPK010000971">
    <property type="protein sequence ID" value="CAG8562899.1"/>
    <property type="molecule type" value="Genomic_DNA"/>
</dbReference>
<evidence type="ECO:0000256" key="1">
    <source>
        <dbReference type="SAM" id="MobiDB-lite"/>
    </source>
</evidence>
<evidence type="ECO:0000313" key="3">
    <source>
        <dbReference type="Proteomes" id="UP000789706"/>
    </source>
</evidence>
<accession>A0A9N9BC89</accession>
<keyword evidence="3" id="KW-1185">Reference proteome</keyword>
<dbReference type="OrthoDB" id="2155935at2759"/>
<gene>
    <name evidence="2" type="ORF">DEBURN_LOCUS7679</name>
</gene>
<evidence type="ECO:0000313" key="2">
    <source>
        <dbReference type="EMBL" id="CAG8562899.1"/>
    </source>
</evidence>
<sequence length="292" mass="33809">MAFLVKHNEILRSVSWVSIKATDSFDYSHVETFLVKSLFTEASYLVLITNLRYELKISLDIDRLSEYIQFLSEFLQNRSDISHTFSLQEDDDTLLLTTAYNQQIDTLHDNMKSKEEKFNETTILNFKDLENGKPFNICENSTYSQLFKVATERVIPESKKISTLPTINTLSVSSSAPSISELERISLSQLSQCPTIKLPSLSASQLSEMFPSQTSQYNFIQNSSSFDSSSTQTISRFNNDNDNDTEMISEEEKERLRIEEEKAREAQKRQQFKEMVLKHKEQKTIKKRKNVM</sequence>
<reference evidence="2" key="1">
    <citation type="submission" date="2021-06" db="EMBL/GenBank/DDBJ databases">
        <authorList>
            <person name="Kallberg Y."/>
            <person name="Tangrot J."/>
            <person name="Rosling A."/>
        </authorList>
    </citation>
    <scope>NUCLEOTIDE SEQUENCE</scope>
    <source>
        <strain evidence="2">AZ414A</strain>
    </source>
</reference>
<feature type="region of interest" description="Disordered" evidence="1">
    <location>
        <begin position="224"/>
        <end position="246"/>
    </location>
</feature>
<protein>
    <submittedName>
        <fullName evidence="2">6160_t:CDS:1</fullName>
    </submittedName>
</protein>
<name>A0A9N9BC89_9GLOM</name>